<evidence type="ECO:0000313" key="5">
    <source>
        <dbReference type="EMBL" id="KAA0999141.1"/>
    </source>
</evidence>
<feature type="chain" id="PRO_5023048039" evidence="3">
    <location>
        <begin position="25"/>
        <end position="402"/>
    </location>
</feature>
<dbReference type="Gene3D" id="3.40.50.2300">
    <property type="match status" value="2"/>
</dbReference>
<evidence type="ECO:0000256" key="3">
    <source>
        <dbReference type="SAM" id="SignalP"/>
    </source>
</evidence>
<dbReference type="RefSeq" id="WP_149675557.1">
    <property type="nucleotide sequence ID" value="NZ_VTUZ01000050.1"/>
</dbReference>
<reference evidence="5 6" key="1">
    <citation type="submission" date="2019-08" db="EMBL/GenBank/DDBJ databases">
        <title>Paraburkholderia sp. DCY113.</title>
        <authorList>
            <person name="Kang J."/>
        </authorList>
    </citation>
    <scope>NUCLEOTIDE SEQUENCE [LARGE SCALE GENOMIC DNA]</scope>
    <source>
        <strain evidence="5 6">DCY113</strain>
    </source>
</reference>
<keyword evidence="2 3" id="KW-0732">Signal</keyword>
<dbReference type="InterPro" id="IPR028081">
    <property type="entry name" value="Leu-bd"/>
</dbReference>
<keyword evidence="6" id="KW-1185">Reference proteome</keyword>
<dbReference type="Proteomes" id="UP000325273">
    <property type="component" value="Unassembled WGS sequence"/>
</dbReference>
<evidence type="ECO:0000259" key="4">
    <source>
        <dbReference type="Pfam" id="PF13458"/>
    </source>
</evidence>
<gene>
    <name evidence="5" type="ORF">FVF58_42130</name>
</gene>
<comment type="similarity">
    <text evidence="1">Belongs to the leucine-binding protein family.</text>
</comment>
<evidence type="ECO:0000256" key="2">
    <source>
        <dbReference type="ARBA" id="ARBA00022729"/>
    </source>
</evidence>
<proteinExistence type="inferred from homology"/>
<protein>
    <submittedName>
        <fullName evidence="5">ABC transporter substrate-binding protein</fullName>
    </submittedName>
</protein>
<dbReference type="Pfam" id="PF13458">
    <property type="entry name" value="Peripla_BP_6"/>
    <property type="match status" value="1"/>
</dbReference>
<dbReference type="SUPFAM" id="SSF53822">
    <property type="entry name" value="Periplasmic binding protein-like I"/>
    <property type="match status" value="1"/>
</dbReference>
<sequence>MRGIAKVVVALAVLSVTCMPVHEAAAQSAAITIGFITDMSGPYSDIDGPGGAEAIRMAVADFGGSVGGKRIELLVFDHQNKTDLAATKSREWIDQNGVNVLFGGGASAANLAMARVAAERKTPFIVNAAGTTRLTNEDCTPYTIHYAYDTTALARVAGEATVKDGGKTWFILALDTAFGASMTKDATKVITENGGRVVGIARHPAATSDFSSYIMKAQSSGAEILGLADAGADTVNAIKSANEFGVTKAMRMVGMLMTVSDIKSLGLSLTQNMYLTDSWYWDMNAESRAWSKRFFEKMRKMPSGVQAAIYSSTLQYLSAVKATGSTDGTVVVKQMKSSGIHDMFTKDGYIRPDGRMVHSMYLMQVKEPRESRYPWDFFKVIKEVPGERAFTSKSESVCSLWK</sequence>
<evidence type="ECO:0000313" key="6">
    <source>
        <dbReference type="Proteomes" id="UP000325273"/>
    </source>
</evidence>
<dbReference type="CDD" id="cd06327">
    <property type="entry name" value="PBP1_SBP-like"/>
    <property type="match status" value="1"/>
</dbReference>
<comment type="caution">
    <text evidence="5">The sequence shown here is derived from an EMBL/GenBank/DDBJ whole genome shotgun (WGS) entry which is preliminary data.</text>
</comment>
<feature type="signal peptide" evidence="3">
    <location>
        <begin position="1"/>
        <end position="24"/>
    </location>
</feature>
<dbReference type="PANTHER" id="PTHR30483:SF6">
    <property type="entry name" value="PERIPLASMIC BINDING PROTEIN OF ABC TRANSPORTER FOR NATURAL AMINO ACIDS"/>
    <property type="match status" value="1"/>
</dbReference>
<organism evidence="5 6">
    <name type="scientific">Paraburkholderia panacisoli</name>
    <dbReference type="NCBI Taxonomy" id="2603818"/>
    <lineage>
        <taxon>Bacteria</taxon>
        <taxon>Pseudomonadati</taxon>
        <taxon>Pseudomonadota</taxon>
        <taxon>Betaproteobacteria</taxon>
        <taxon>Burkholderiales</taxon>
        <taxon>Burkholderiaceae</taxon>
        <taxon>Paraburkholderia</taxon>
    </lineage>
</organism>
<feature type="domain" description="Leucine-binding protein" evidence="4">
    <location>
        <begin position="31"/>
        <end position="366"/>
    </location>
</feature>
<evidence type="ECO:0000256" key="1">
    <source>
        <dbReference type="ARBA" id="ARBA00010062"/>
    </source>
</evidence>
<dbReference type="InterPro" id="IPR051010">
    <property type="entry name" value="BCAA_transport"/>
</dbReference>
<name>A0A5B0G950_9BURK</name>
<dbReference type="PANTHER" id="PTHR30483">
    <property type="entry name" value="LEUCINE-SPECIFIC-BINDING PROTEIN"/>
    <property type="match status" value="1"/>
</dbReference>
<dbReference type="InterPro" id="IPR028082">
    <property type="entry name" value="Peripla_BP_I"/>
</dbReference>
<dbReference type="EMBL" id="VTUZ01000050">
    <property type="protein sequence ID" value="KAA0999141.1"/>
    <property type="molecule type" value="Genomic_DNA"/>
</dbReference>
<accession>A0A5B0G950</accession>
<dbReference type="AlphaFoldDB" id="A0A5B0G950"/>